<dbReference type="Proteomes" id="UP000245539">
    <property type="component" value="Unassembled WGS sequence"/>
</dbReference>
<evidence type="ECO:0000313" key="2">
    <source>
        <dbReference type="Proteomes" id="UP000245539"/>
    </source>
</evidence>
<sequence>ETMLHMMFKLGECAQKRWHRLRGFDYLAKVIEGVPFKDGIEVTEKNRDAA</sequence>
<protein>
    <submittedName>
        <fullName evidence="1">IS256 family transposase</fullName>
    </submittedName>
</protein>
<name>A0A317C7J0_9GAMM</name>
<feature type="non-terminal residue" evidence="1">
    <location>
        <position position="1"/>
    </location>
</feature>
<evidence type="ECO:0000313" key="1">
    <source>
        <dbReference type="EMBL" id="PWQ92052.1"/>
    </source>
</evidence>
<gene>
    <name evidence="1" type="ORF">DKW60_23175</name>
</gene>
<dbReference type="EMBL" id="QGKM01000129">
    <property type="protein sequence ID" value="PWQ92052.1"/>
    <property type="molecule type" value="Genomic_DNA"/>
</dbReference>
<accession>A0A317C7J0</accession>
<comment type="caution">
    <text evidence="1">The sequence shown here is derived from an EMBL/GenBank/DDBJ whole genome shotgun (WGS) entry which is preliminary data.</text>
</comment>
<dbReference type="AlphaFoldDB" id="A0A317C7J0"/>
<organism evidence="1 2">
    <name type="scientific">Leucothrix pacifica</name>
    <dbReference type="NCBI Taxonomy" id="1247513"/>
    <lineage>
        <taxon>Bacteria</taxon>
        <taxon>Pseudomonadati</taxon>
        <taxon>Pseudomonadota</taxon>
        <taxon>Gammaproteobacteria</taxon>
        <taxon>Thiotrichales</taxon>
        <taxon>Thiotrichaceae</taxon>
        <taxon>Leucothrix</taxon>
    </lineage>
</organism>
<keyword evidence="2" id="KW-1185">Reference proteome</keyword>
<reference evidence="1 2" key="1">
    <citation type="submission" date="2018-05" db="EMBL/GenBank/DDBJ databases">
        <title>Leucothrix arctica sp. nov., isolated from Arctic seawater.</title>
        <authorList>
            <person name="Choi A."/>
            <person name="Baek K."/>
        </authorList>
    </citation>
    <scope>NUCLEOTIDE SEQUENCE [LARGE SCALE GENOMIC DNA]</scope>
    <source>
        <strain evidence="1 2">JCM 18388</strain>
    </source>
</reference>
<proteinExistence type="predicted"/>